<dbReference type="Pfam" id="PF16015">
    <property type="entry name" value="Promethin"/>
    <property type="match status" value="1"/>
</dbReference>
<reference evidence="1" key="1">
    <citation type="submission" date="2022-08" db="UniProtKB">
        <authorList>
            <consortium name="EnsemblMetazoa"/>
        </authorList>
    </citation>
    <scope>IDENTIFICATION</scope>
    <source>
        <strain evidence="1">EBRO</strain>
    </source>
</reference>
<evidence type="ECO:0000313" key="1">
    <source>
        <dbReference type="EnsemblMetazoa" id="AATE018270-PA.1"/>
    </source>
</evidence>
<proteinExistence type="predicted"/>
<name>A0A182JHM4_ANOAO</name>
<dbReference type="VEuPathDB" id="VectorBase:AATE018270"/>
<dbReference type="EnsemblMetazoa" id="AATE018270-RA">
    <property type="protein sequence ID" value="AATE018270-PA.1"/>
    <property type="gene ID" value="AATE018270"/>
</dbReference>
<protein>
    <submittedName>
        <fullName evidence="1">Uncharacterized protein</fullName>
    </submittedName>
</protein>
<sequence>LHGVFNSTTSKAFDLNTKMSSETTDKRVEIEANSEDIKSQKRDQMERRYRRNEDLARFILSRTSIYLSRINRALSETAARYRLQELAQAIFASLQQYPILALGVAIVIFTFTLPFLVFIFFTMTTAVMAFTGFVLIEGALITAASVMLVSLLIGVFLMIAIIGLMFLTGYYGMSRMYEYTNKFNLENVGEYLREM</sequence>
<organism evidence="1">
    <name type="scientific">Anopheles atroparvus</name>
    <name type="common">European mosquito</name>
    <dbReference type="NCBI Taxonomy" id="41427"/>
    <lineage>
        <taxon>Eukaryota</taxon>
        <taxon>Metazoa</taxon>
        <taxon>Ecdysozoa</taxon>
        <taxon>Arthropoda</taxon>
        <taxon>Hexapoda</taxon>
        <taxon>Insecta</taxon>
        <taxon>Pterygota</taxon>
        <taxon>Neoptera</taxon>
        <taxon>Endopterygota</taxon>
        <taxon>Diptera</taxon>
        <taxon>Nematocera</taxon>
        <taxon>Culicoidea</taxon>
        <taxon>Culicidae</taxon>
        <taxon>Anophelinae</taxon>
        <taxon>Anopheles</taxon>
    </lineage>
</organism>
<accession>A0A182JHM4</accession>
<dbReference type="STRING" id="41427.A0A182JHM4"/>
<dbReference type="AlphaFoldDB" id="A0A182JHM4"/>